<dbReference type="InterPro" id="IPR003410">
    <property type="entry name" value="HYR_dom"/>
</dbReference>
<dbReference type="InterPro" id="IPR016186">
    <property type="entry name" value="C-type_lectin-like/link_sf"/>
</dbReference>
<evidence type="ECO:0000313" key="8">
    <source>
        <dbReference type="Proteomes" id="UP001148482"/>
    </source>
</evidence>
<evidence type="ECO:0000256" key="1">
    <source>
        <dbReference type="ARBA" id="ARBA00022737"/>
    </source>
</evidence>
<dbReference type="SUPFAM" id="SSF49785">
    <property type="entry name" value="Galactose-binding domain-like"/>
    <property type="match status" value="1"/>
</dbReference>
<dbReference type="Pfam" id="PF02494">
    <property type="entry name" value="HYR"/>
    <property type="match status" value="1"/>
</dbReference>
<gene>
    <name evidence="7" type="ORF">OQ279_07230</name>
</gene>
<dbReference type="PROSITE" id="PS50825">
    <property type="entry name" value="HYR"/>
    <property type="match status" value="1"/>
</dbReference>
<dbReference type="Gene3D" id="2.60.120.260">
    <property type="entry name" value="Galactose-binding domain-like"/>
    <property type="match status" value="1"/>
</dbReference>
<dbReference type="InterPro" id="IPR000922">
    <property type="entry name" value="Lectin_gal-bd_dom"/>
</dbReference>
<organism evidence="7 8">
    <name type="scientific">Salinimicrobium profundisediminis</name>
    <dbReference type="NCBI Taxonomy" id="2994553"/>
    <lineage>
        <taxon>Bacteria</taxon>
        <taxon>Pseudomonadati</taxon>
        <taxon>Bacteroidota</taxon>
        <taxon>Flavobacteriia</taxon>
        <taxon>Flavobacteriales</taxon>
        <taxon>Flavobacteriaceae</taxon>
        <taxon>Salinimicrobium</taxon>
    </lineage>
</organism>
<dbReference type="PANTHER" id="PTHR24273:SF32">
    <property type="entry name" value="HYALIN"/>
    <property type="match status" value="1"/>
</dbReference>
<dbReference type="RefSeq" id="WP_266069194.1">
    <property type="nucleotide sequence ID" value="NZ_JAPJDA010000010.1"/>
</dbReference>
<feature type="domain" description="SUEL-type lectin" evidence="4">
    <location>
        <begin position="1165"/>
        <end position="1250"/>
    </location>
</feature>
<dbReference type="InterPro" id="IPR007397">
    <property type="entry name" value="F-box-assoc_dom"/>
</dbReference>
<feature type="non-terminal residue" evidence="7">
    <location>
        <position position="1465"/>
    </location>
</feature>
<dbReference type="Gene3D" id="2.60.120.740">
    <property type="match status" value="1"/>
</dbReference>
<dbReference type="InterPro" id="IPR016187">
    <property type="entry name" value="CTDL_fold"/>
</dbReference>
<dbReference type="Pfam" id="PF04300">
    <property type="entry name" value="FBA"/>
    <property type="match status" value="1"/>
</dbReference>
<feature type="chain" id="PRO_5040865740" evidence="2">
    <location>
        <begin position="20"/>
        <end position="1465"/>
    </location>
</feature>
<dbReference type="PROSITE" id="PS50041">
    <property type="entry name" value="C_TYPE_LECTIN_2"/>
    <property type="match status" value="1"/>
</dbReference>
<dbReference type="SMART" id="SM01198">
    <property type="entry name" value="FBA"/>
    <property type="match status" value="1"/>
</dbReference>
<evidence type="ECO:0000259" key="6">
    <source>
        <dbReference type="PROSITE" id="PS51114"/>
    </source>
</evidence>
<evidence type="ECO:0000259" key="5">
    <source>
        <dbReference type="PROSITE" id="PS50825"/>
    </source>
</evidence>
<dbReference type="InterPro" id="IPR043159">
    <property type="entry name" value="Lectin_gal-bd_sf"/>
</dbReference>
<dbReference type="InterPro" id="IPR034007">
    <property type="entry name" value="CTLD_bac"/>
</dbReference>
<proteinExistence type="predicted"/>
<keyword evidence="2" id="KW-0732">Signal</keyword>
<comment type="caution">
    <text evidence="7">The sequence shown here is derived from an EMBL/GenBank/DDBJ whole genome shotgun (WGS) entry which is preliminary data.</text>
</comment>
<evidence type="ECO:0000256" key="2">
    <source>
        <dbReference type="SAM" id="SignalP"/>
    </source>
</evidence>
<dbReference type="PROSITE" id="PS50228">
    <property type="entry name" value="SUEL_LECTIN"/>
    <property type="match status" value="1"/>
</dbReference>
<keyword evidence="8" id="KW-1185">Reference proteome</keyword>
<dbReference type="SUPFAM" id="SSF56436">
    <property type="entry name" value="C-type lectin-like"/>
    <property type="match status" value="1"/>
</dbReference>
<dbReference type="CDD" id="cd03603">
    <property type="entry name" value="CLECT_VCBS"/>
    <property type="match status" value="1"/>
</dbReference>
<dbReference type="CDD" id="cd22842">
    <property type="entry name" value="Gal_Rha_Lectin_BGal"/>
    <property type="match status" value="1"/>
</dbReference>
<protein>
    <submittedName>
        <fullName evidence="7">HYR domain-containing protein</fullName>
    </submittedName>
</protein>
<feature type="signal peptide" evidence="2">
    <location>
        <begin position="1"/>
        <end position="19"/>
    </location>
</feature>
<sequence length="1465" mass="156347">MKKLLLFISFLLLSFISSAHTVQTFWELRDDGTIRFWLEHWHNDVTDSNLGNFYIVVNQGSGNQNISGSGYYNNIPFGNLPVQGTINNRVQCSGQANTYNDWVYYDFLPVKCNEEVTIKFVEGPPAETEEACTNGLFGYSITQTFYDRSAPTITASDLNVGTNQTNCEFVAGSFSNVSVAENCDSNPTVVYSVEGNVIDPQTFVFPLGTTTVSVNATDNTGYPSNNSSSANFDVIVSDNQPPAFTSFPADIQVNVDAGQCDAVVTYSSPTASDDCDSDPTISLTTGFASGSAFPLGATTVTYEVSDGTNKTTQSFTVTVIDNELPTLSLQDITRKLTSIDGLTVPATEFISAVNDNCSYTITPANFTFDCTNVGTQQVTITAKDGAGNEVIKNAQITIENPDALVQPSEGSTVVSSPGNYTVIDSNLLILLSDNVNGATVSINENFQSGDELRLATGFTLPSGVSGSYNTSTGVFTISGAMTSQELQDIFQNIQFRTTSSNVLEREIVFNIGAGVSNSDNNHYYEYVDGAFTWQQAKADAATKTLNGLQGYLATITSASENQFILTKLSGDGWIGGSDSFSEINSAAGNPLYNTQTEAEGKWYWVTGPEAGTQFSEVSQSVNGQFENWNASEPNNSGSSEHSLQIYYQNGGLWNDLNGGNSLIGYIVEYGGLSGDQSCFQYSGVKTLELNTPPQISEISDIENCPSETYSFTVEITDAEDSYQDLEVKATSDNQAFIPNANISVVHNGTNYEVTIVPVEDTQASTNITITATDSGNLSSTKVFKFTAVDNVDPVVETQNITVQLDAEGAATITPVMIDNGSSDNCEIDTMSLDITDFSCSNLGQNTVTLTVKDKSGNESSETATVIVEDKISPQILKPSQLVFESDSELCGALIDLRFNTQDNCASTGNIAYNGNAAGGLAGWNVTLNGGNGWAVNGNSFRTSYSLAKKSQVIDLLAQGYSKELLDTAPEISISENYRGGWPDFNDTYFFRVELRDEKGEVIESFNSGTLTANNTWQTVSSSFNDYGTGLRYIFIEHGGKDVEFWAGHYGTEIGNLNVQVNAPGVTPNLPVQQTAGIPLSDEFPVGGTVNSYVVMDYAGNTSTTSFTITVEDKTLPKVVTQNITVQLDENGQASVSPDQINDGSTDNCEISEISFSKEIIEFAEVNENENLSISLPAGKVVTAVKFASYGTPTGSSGEYNLSSCHAASSQAIVEGYALGKNSFTIPASNGVFGDPCSGTVKRLYVAVSYLTEANDVEYTCDNIGENTVFLTVVDKSGNANSAEATVTVEDNVAPVAVIQNITVQLDAEGNATITPEDIDNGSSDACGISEMSLDNAIFDCSNVGENTVVLTVEDNNGNTTSSEAIVTVEDNVAPVVVTQNITVQLDAEGNATITPEMIDNGSSDACGISEMTLDIDIFDCSNVGENTVVLTVEDNNGNKTSSEAIVTVEDNVAPVVAIQNITVQL</sequence>
<name>A0A9X3CZ02_9FLAO</name>
<accession>A0A9X3CZ02</accession>
<dbReference type="Proteomes" id="UP001148482">
    <property type="component" value="Unassembled WGS sequence"/>
</dbReference>
<feature type="domain" description="HYR" evidence="5">
    <location>
        <begin position="237"/>
        <end position="321"/>
    </location>
</feature>
<dbReference type="InterPro" id="IPR008979">
    <property type="entry name" value="Galactose-bd-like_sf"/>
</dbReference>
<keyword evidence="1" id="KW-0677">Repeat</keyword>
<dbReference type="GO" id="GO:0030246">
    <property type="term" value="F:carbohydrate binding"/>
    <property type="evidence" value="ECO:0007669"/>
    <property type="project" value="InterPro"/>
</dbReference>
<dbReference type="PANTHER" id="PTHR24273">
    <property type="entry name" value="FI04643P-RELATED"/>
    <property type="match status" value="1"/>
</dbReference>
<reference evidence="7" key="1">
    <citation type="submission" date="2022-11" db="EMBL/GenBank/DDBJ databases">
        <title>Salinimicrobium profundisediminis sp. nov., isolated from deep-sea sediment of the Mariana Trench.</title>
        <authorList>
            <person name="Fu H."/>
        </authorList>
    </citation>
    <scope>NUCLEOTIDE SEQUENCE</scope>
    <source>
        <strain evidence="7">MT39</strain>
    </source>
</reference>
<evidence type="ECO:0000313" key="7">
    <source>
        <dbReference type="EMBL" id="MCX2837945.1"/>
    </source>
</evidence>
<dbReference type="Gene3D" id="3.10.100.10">
    <property type="entry name" value="Mannose-Binding Protein A, subunit A"/>
    <property type="match status" value="1"/>
</dbReference>
<evidence type="ECO:0000259" key="4">
    <source>
        <dbReference type="PROSITE" id="PS50228"/>
    </source>
</evidence>
<dbReference type="EMBL" id="JAPJDA010000010">
    <property type="protein sequence ID" value="MCX2837945.1"/>
    <property type="molecule type" value="Genomic_DNA"/>
</dbReference>
<feature type="domain" description="C-type lectin" evidence="3">
    <location>
        <begin position="519"/>
        <end position="655"/>
    </location>
</feature>
<dbReference type="InterPro" id="IPR001304">
    <property type="entry name" value="C-type_lectin-like"/>
</dbReference>
<dbReference type="Pfam" id="PF02140">
    <property type="entry name" value="SUEL_Lectin"/>
    <property type="match status" value="1"/>
</dbReference>
<dbReference type="PROSITE" id="PS51114">
    <property type="entry name" value="FBA"/>
    <property type="match status" value="1"/>
</dbReference>
<evidence type="ECO:0000259" key="3">
    <source>
        <dbReference type="PROSITE" id="PS50041"/>
    </source>
</evidence>
<feature type="domain" description="FBA" evidence="6">
    <location>
        <begin position="883"/>
        <end position="1062"/>
    </location>
</feature>